<dbReference type="GeneID" id="38472320"/>
<keyword evidence="2" id="KW-0808">Transferase</keyword>
<dbReference type="EMBL" id="REFS01000003">
    <property type="protein sequence ID" value="RMB18226.1"/>
    <property type="molecule type" value="Genomic_DNA"/>
</dbReference>
<sequence length="401" mass="44264">MELGNVPGRAYRKLRADGPAALAHEGRELLVTDLCYHSLWYDRFLHDRLDVLDRGELRSMPTTHTYDRFDGSIRYKGPGSVRHLDNPARYEPGDRFVADLPNATILGPAGPGLTADGRIVGDTVGIPALVRRRAGAGVAKSMASNGPVRTMRALRGDATPDERFGTVALAVPTWGNYYHWTVECLIRIRLLERYGAETGEYPTLVVPADRASWMDESLAMADYAGPVEGWDGGIAHADRLLVPTFPDPIPTECRWLHDRMRKAAGVIGEDDGDGADERIYVSRADATVRRVSNWSAVRRVLGEFGIEPYTLSDLNVREQITLFSRAELVVGPHGAGLTNVVYGDNLGVVELFGSKQMATFDRLAELLGYRYTAVQCQSDGLDVRVDPEQLRTTIRETLAAR</sequence>
<proteinExistence type="predicted"/>
<name>A0A3M0DH62_9EURY</name>
<dbReference type="EMBL" id="CP034145">
    <property type="protein sequence ID" value="AZH26315.1"/>
    <property type="molecule type" value="Genomic_DNA"/>
</dbReference>
<dbReference type="AlphaFoldDB" id="A0A3M0DH62"/>
<organism evidence="3 4">
    <name type="scientific">Haloplanus aerogenes</name>
    <dbReference type="NCBI Taxonomy" id="660522"/>
    <lineage>
        <taxon>Archaea</taxon>
        <taxon>Methanobacteriati</taxon>
        <taxon>Methanobacteriota</taxon>
        <taxon>Stenosarchaea group</taxon>
        <taxon>Halobacteria</taxon>
        <taxon>Halobacteriales</taxon>
        <taxon>Haloferacaceae</taxon>
        <taxon>Haloplanus</taxon>
    </lineage>
</organism>
<keyword evidence="5" id="KW-1185">Reference proteome</keyword>
<evidence type="ECO:0000259" key="1">
    <source>
        <dbReference type="Pfam" id="PF04577"/>
    </source>
</evidence>
<accession>A0A3M0DH62</accession>
<dbReference type="InterPro" id="IPR049625">
    <property type="entry name" value="Glyco_transf_61_cat"/>
</dbReference>
<dbReference type="KEGG" id="haer:DU502_13500"/>
<dbReference type="Proteomes" id="UP000277326">
    <property type="component" value="Unassembled WGS sequence"/>
</dbReference>
<evidence type="ECO:0000313" key="3">
    <source>
        <dbReference type="EMBL" id="RMB18226.1"/>
    </source>
</evidence>
<evidence type="ECO:0000313" key="5">
    <source>
        <dbReference type="Proteomes" id="UP000282007"/>
    </source>
</evidence>
<reference evidence="3" key="3">
    <citation type="submission" date="2018-10" db="EMBL/GenBank/DDBJ databases">
        <authorList>
            <person name="Whitman W."/>
            <person name="Huntemann M."/>
            <person name="Clum A."/>
            <person name="Pillay M."/>
            <person name="Palaniappan K."/>
            <person name="Varghese N."/>
            <person name="Mikhailova N."/>
            <person name="Stamatis D."/>
            <person name="Reddy T."/>
            <person name="Daum C."/>
            <person name="Shapiro N."/>
            <person name="Ivanova N."/>
            <person name="Kyrpides N."/>
            <person name="Woyke T."/>
        </authorList>
    </citation>
    <scope>NUCLEOTIDE SEQUENCE</scope>
    <source>
        <strain evidence="3">CGMCC 1.10124</strain>
    </source>
</reference>
<gene>
    <name evidence="3" type="ORF">ATH50_1676</name>
    <name evidence="2" type="ORF">DU502_13500</name>
</gene>
<dbReference type="Proteomes" id="UP000282007">
    <property type="component" value="Chromosome"/>
</dbReference>
<dbReference type="RefSeq" id="WP_121920322.1">
    <property type="nucleotide sequence ID" value="NZ_CP034145.1"/>
</dbReference>
<protein>
    <submittedName>
        <fullName evidence="3">Capsular polysaccharide biosynthesis protein</fullName>
    </submittedName>
    <submittedName>
        <fullName evidence="2">Glycosyltransferase family 61 protein</fullName>
    </submittedName>
</protein>
<evidence type="ECO:0000313" key="4">
    <source>
        <dbReference type="Proteomes" id="UP000277326"/>
    </source>
</evidence>
<evidence type="ECO:0000313" key="2">
    <source>
        <dbReference type="EMBL" id="AZH26315.1"/>
    </source>
</evidence>
<dbReference type="Pfam" id="PF04577">
    <property type="entry name" value="Glyco_transf_61"/>
    <property type="match status" value="1"/>
</dbReference>
<dbReference type="OrthoDB" id="140964at2157"/>
<reference evidence="2 5" key="2">
    <citation type="submission" date="2018-07" db="EMBL/GenBank/DDBJ databases">
        <title>Genome sequences of Haloplanus aerogenes JCM 16430T.</title>
        <authorList>
            <person name="Kim Y.B."/>
            <person name="Roh S.W."/>
        </authorList>
    </citation>
    <scope>NUCLEOTIDE SEQUENCE [LARGE SCALE GENOMIC DNA]</scope>
    <source>
        <strain evidence="2 5">JCM 16430</strain>
    </source>
</reference>
<feature type="domain" description="Glycosyltransferase 61 catalytic" evidence="1">
    <location>
        <begin position="177"/>
        <end position="342"/>
    </location>
</feature>
<dbReference type="GO" id="GO:0016757">
    <property type="term" value="F:glycosyltransferase activity"/>
    <property type="evidence" value="ECO:0007669"/>
    <property type="project" value="InterPro"/>
</dbReference>
<reference evidence="3 4" key="1">
    <citation type="journal article" date="2015" name="Stand. Genomic Sci.">
        <title>Genomic Encyclopedia of Bacterial and Archaeal Type Strains, Phase III: the genomes of soil and plant-associated and newly described type strains.</title>
        <authorList>
            <person name="Whitman W.B."/>
            <person name="Woyke T."/>
            <person name="Klenk H.P."/>
            <person name="Zhou Y."/>
            <person name="Lilburn T.G."/>
            <person name="Beck B.J."/>
            <person name="De Vos P."/>
            <person name="Vandamme P."/>
            <person name="Eisen J.A."/>
            <person name="Garrity G."/>
            <person name="Hugenholtz P."/>
            <person name="Kyrpides N.C."/>
        </authorList>
    </citation>
    <scope>NUCLEOTIDE SEQUENCE [LARGE SCALE GENOMIC DNA]</scope>
    <source>
        <strain evidence="3 4">CGMCC 1.10124</strain>
    </source>
</reference>